<keyword evidence="2" id="KW-1133">Transmembrane helix</keyword>
<dbReference type="Proteomes" id="UP001501480">
    <property type="component" value="Unassembled WGS sequence"/>
</dbReference>
<keyword evidence="2" id="KW-0812">Transmembrane</keyword>
<evidence type="ECO:0000313" key="3">
    <source>
        <dbReference type="EMBL" id="GAA2083281.1"/>
    </source>
</evidence>
<evidence type="ECO:0000313" key="4">
    <source>
        <dbReference type="Proteomes" id="UP001501480"/>
    </source>
</evidence>
<keyword evidence="4" id="KW-1185">Reference proteome</keyword>
<feature type="compositionally biased region" description="Basic and acidic residues" evidence="1">
    <location>
        <begin position="52"/>
        <end position="66"/>
    </location>
</feature>
<feature type="transmembrane region" description="Helical" evidence="2">
    <location>
        <begin position="20"/>
        <end position="41"/>
    </location>
</feature>
<gene>
    <name evidence="3" type="ORF">GCM10009821_25440</name>
</gene>
<accession>A0ABP5HR44</accession>
<reference evidence="4" key="1">
    <citation type="journal article" date="2019" name="Int. J. Syst. Evol. Microbiol.">
        <title>The Global Catalogue of Microorganisms (GCM) 10K type strain sequencing project: providing services to taxonomists for standard genome sequencing and annotation.</title>
        <authorList>
            <consortium name="The Broad Institute Genomics Platform"/>
            <consortium name="The Broad Institute Genome Sequencing Center for Infectious Disease"/>
            <person name="Wu L."/>
            <person name="Ma J."/>
        </authorList>
    </citation>
    <scope>NUCLEOTIDE SEQUENCE [LARGE SCALE GENOMIC DNA]</scope>
    <source>
        <strain evidence="4">JCM 15749</strain>
    </source>
</reference>
<comment type="caution">
    <text evidence="3">The sequence shown here is derived from an EMBL/GenBank/DDBJ whole genome shotgun (WGS) entry which is preliminary data.</text>
</comment>
<dbReference type="EMBL" id="BAAAPY010000010">
    <property type="protein sequence ID" value="GAA2083281.1"/>
    <property type="molecule type" value="Genomic_DNA"/>
</dbReference>
<feature type="region of interest" description="Disordered" evidence="1">
    <location>
        <begin position="42"/>
        <end position="66"/>
    </location>
</feature>
<protein>
    <submittedName>
        <fullName evidence="3">Uncharacterized protein</fullName>
    </submittedName>
</protein>
<proteinExistence type="predicted"/>
<evidence type="ECO:0000256" key="2">
    <source>
        <dbReference type="SAM" id="Phobius"/>
    </source>
</evidence>
<organism evidence="3 4">
    <name type="scientific">Aeromicrobium halocynthiae</name>
    <dbReference type="NCBI Taxonomy" id="560557"/>
    <lineage>
        <taxon>Bacteria</taxon>
        <taxon>Bacillati</taxon>
        <taxon>Actinomycetota</taxon>
        <taxon>Actinomycetes</taxon>
        <taxon>Propionibacteriales</taxon>
        <taxon>Nocardioidaceae</taxon>
        <taxon>Aeromicrobium</taxon>
    </lineage>
</organism>
<evidence type="ECO:0000256" key="1">
    <source>
        <dbReference type="SAM" id="MobiDB-lite"/>
    </source>
</evidence>
<name>A0ABP5HR44_9ACTN</name>
<sequence>MWVAAADPSGLDPENVKPGWLGLAVVLGLALGVTVLVRSFAKHTRRANQPWEGERADDQPRDEKQG</sequence>
<keyword evidence="2" id="KW-0472">Membrane</keyword>